<keyword evidence="4" id="KW-0119">Carbohydrate metabolism</keyword>
<comment type="similarity">
    <text evidence="1 7">Belongs to the glycosyl hydrolase 43 family.</text>
</comment>
<dbReference type="KEGG" id="rta:Rta_16810"/>
<dbReference type="AlphaFoldDB" id="F5Y687"/>
<name>F5Y687_RAMTT</name>
<keyword evidence="9" id="KW-1185">Reference proteome</keyword>
<keyword evidence="2" id="KW-0624">Polysaccharide degradation</keyword>
<evidence type="ECO:0000256" key="1">
    <source>
        <dbReference type="ARBA" id="ARBA00009865"/>
    </source>
</evidence>
<proteinExistence type="inferred from homology"/>
<evidence type="ECO:0000256" key="4">
    <source>
        <dbReference type="ARBA" id="ARBA00023277"/>
    </source>
</evidence>
<evidence type="ECO:0000313" key="8">
    <source>
        <dbReference type="EMBL" id="AEG92773.1"/>
    </source>
</evidence>
<dbReference type="STRING" id="365046.Rta_16810"/>
<dbReference type="SUPFAM" id="SSF75005">
    <property type="entry name" value="Arabinanase/levansucrase/invertase"/>
    <property type="match status" value="1"/>
</dbReference>
<gene>
    <name evidence="8" type="ordered locus">Rta_16810</name>
</gene>
<dbReference type="PANTHER" id="PTHR43772">
    <property type="entry name" value="ENDO-1,4-BETA-XYLANASE"/>
    <property type="match status" value="1"/>
</dbReference>
<reference evidence="8 9" key="2">
    <citation type="journal article" date="2011" name="PLoS ONE">
        <title>The Cyst-Dividing Bacterium Ramlibacter tataouinensis TTB310 Genome Reveals a Well-Stocked Toolbox for Adaptation to a Desert Environment.</title>
        <authorList>
            <person name="De Luca G."/>
            <person name="Barakat M."/>
            <person name="Ortet P."/>
            <person name="Fochesato S."/>
            <person name="Jourlin-Castelli C."/>
            <person name="Ansaldi M."/>
            <person name="Py B."/>
            <person name="Fichant G."/>
            <person name="Coutinho P.M."/>
            <person name="Voulhoux R."/>
            <person name="Bastien O."/>
            <person name="Marechal E."/>
            <person name="Henrissat B."/>
            <person name="Quentin Y."/>
            <person name="Noirot P."/>
            <person name="Filloux A."/>
            <person name="Mejean V."/>
            <person name="Dubow M.S."/>
            <person name="Barras F."/>
            <person name="Barbe V."/>
            <person name="Weissenbach J."/>
            <person name="Mihalcescu I."/>
            <person name="Vermeglio A."/>
            <person name="Achouak W."/>
            <person name="Heulin T."/>
        </authorList>
    </citation>
    <scope>NUCLEOTIDE SEQUENCE [LARGE SCALE GENOMIC DNA]</scope>
    <source>
        <strain evidence="9">ATCC BAA-407 / DSM 14655 / LMG 21543 / TTB310</strain>
    </source>
</reference>
<dbReference type="Proteomes" id="UP000008385">
    <property type="component" value="Chromosome"/>
</dbReference>
<evidence type="ECO:0000256" key="7">
    <source>
        <dbReference type="RuleBase" id="RU361187"/>
    </source>
</evidence>
<sequence>MLQVPDSPRTGSAGTYYLVVTSNDAPDSFPVLRSRDLGQWELAGFVFPEGDKPGWALDGEGRSDFWAPELHHVGGEYLVFFAARAKDGGELAIGVARSSTPCGPFVADEKPLVADGVIDPHVLVEPDGKAYLFWKHDANDRWPALLADLLHRHGELTVGLFPDLARQRTASLCQTLWPWIRTLPPMERFLALQPLVEAVTSDFLPFQQRLGGLVQAGMRQQAVSIARDVLEAMRTPIHGQRLAPDSRSLTGPREVVLMNDRGWEAHLVEGAWVARHGRKYYLFYAGNDFTTADYGIGVAISDSPLGPYAKLDGPLLTSTPQWSGPGHPSVANGLDGQPQLFLHAFFPGRTGYKEFRALLTVPVAFESDRVVLR</sequence>
<dbReference type="InterPro" id="IPR006710">
    <property type="entry name" value="Glyco_hydro_43"/>
</dbReference>
<keyword evidence="5 7" id="KW-0326">Glycosidase</keyword>
<dbReference type="InterPro" id="IPR052176">
    <property type="entry name" value="Glycosyl_Hydrlase_43_Enz"/>
</dbReference>
<dbReference type="Gene3D" id="2.115.10.20">
    <property type="entry name" value="Glycosyl hydrolase domain, family 43"/>
    <property type="match status" value="1"/>
</dbReference>
<feature type="site" description="Important for catalytic activity, responsible for pKa modulation of the active site Glu and correct orientation of both the proton donor and substrate" evidence="6">
    <location>
        <position position="119"/>
    </location>
</feature>
<dbReference type="eggNOG" id="COG3507">
    <property type="taxonomic scope" value="Bacteria"/>
</dbReference>
<evidence type="ECO:0000256" key="3">
    <source>
        <dbReference type="ARBA" id="ARBA00022801"/>
    </source>
</evidence>
<protein>
    <submittedName>
        <fullName evidence="8">B-xylosidase/arabinofuranosidase, Glycoside Hydrolase Family 43-like protein</fullName>
    </submittedName>
</protein>
<dbReference type="PANTHER" id="PTHR43772:SF2">
    <property type="entry name" value="PUTATIVE (AFU_ORTHOLOGUE AFUA_2G04480)-RELATED"/>
    <property type="match status" value="1"/>
</dbReference>
<dbReference type="EMBL" id="CP000245">
    <property type="protein sequence ID" value="AEG92773.1"/>
    <property type="molecule type" value="Genomic_DNA"/>
</dbReference>
<accession>F5Y687</accession>
<dbReference type="HOGENOM" id="CLU_045676_0_0_4"/>
<evidence type="ECO:0000256" key="2">
    <source>
        <dbReference type="ARBA" id="ARBA00022651"/>
    </source>
</evidence>
<evidence type="ECO:0000256" key="5">
    <source>
        <dbReference type="ARBA" id="ARBA00023295"/>
    </source>
</evidence>
<organism evidence="8 9">
    <name type="scientific">Ramlibacter tataouinensis (strain ATCC BAA-407 / DSM 14655 / LMG 21543 / TTB310)</name>
    <dbReference type="NCBI Taxonomy" id="365046"/>
    <lineage>
        <taxon>Bacteria</taxon>
        <taxon>Pseudomonadati</taxon>
        <taxon>Pseudomonadota</taxon>
        <taxon>Betaproteobacteria</taxon>
        <taxon>Burkholderiales</taxon>
        <taxon>Comamonadaceae</taxon>
        <taxon>Ramlibacter</taxon>
    </lineage>
</organism>
<dbReference type="Pfam" id="PF04616">
    <property type="entry name" value="Glyco_hydro_43"/>
    <property type="match status" value="2"/>
</dbReference>
<reference evidence="9" key="1">
    <citation type="submission" date="2006-01" db="EMBL/GenBank/DDBJ databases">
        <title>Genome of the cyst-dividing bacterium Ramlibacter tataouinensis.</title>
        <authorList>
            <person name="Barakat M."/>
            <person name="Ortet P."/>
            <person name="De Luca G."/>
            <person name="Jourlin-Castelli C."/>
            <person name="Ansaldi M."/>
            <person name="Py B."/>
            <person name="Fichant G."/>
            <person name="Coutinho P."/>
            <person name="Voulhoux R."/>
            <person name="Bastien O."/>
            <person name="Roy S."/>
            <person name="Marechal E."/>
            <person name="Henrissat B."/>
            <person name="Quentin Y."/>
            <person name="Noirot P."/>
            <person name="Filloux A."/>
            <person name="Mejean V."/>
            <person name="DuBow M."/>
            <person name="Barras F."/>
            <person name="Heulin T."/>
        </authorList>
    </citation>
    <scope>NUCLEOTIDE SEQUENCE [LARGE SCALE GENOMIC DNA]</scope>
    <source>
        <strain evidence="9">ATCC BAA-407 / DSM 14655 / LMG 21543 / TTB310</strain>
    </source>
</reference>
<evidence type="ECO:0000256" key="6">
    <source>
        <dbReference type="PIRSR" id="PIRSR606710-2"/>
    </source>
</evidence>
<dbReference type="GO" id="GO:0045493">
    <property type="term" value="P:xylan catabolic process"/>
    <property type="evidence" value="ECO:0007669"/>
    <property type="project" value="UniProtKB-KW"/>
</dbReference>
<keyword evidence="2" id="KW-0858">Xylan degradation</keyword>
<keyword evidence="3 7" id="KW-0378">Hydrolase</keyword>
<dbReference type="GO" id="GO:0004553">
    <property type="term" value="F:hydrolase activity, hydrolyzing O-glycosyl compounds"/>
    <property type="evidence" value="ECO:0007669"/>
    <property type="project" value="InterPro"/>
</dbReference>
<evidence type="ECO:0000313" key="9">
    <source>
        <dbReference type="Proteomes" id="UP000008385"/>
    </source>
</evidence>
<dbReference type="InterPro" id="IPR023296">
    <property type="entry name" value="Glyco_hydro_beta-prop_sf"/>
</dbReference>